<dbReference type="GO" id="GO:0005524">
    <property type="term" value="F:ATP binding"/>
    <property type="evidence" value="ECO:0007669"/>
    <property type="project" value="UniProtKB-UniRule"/>
</dbReference>
<proteinExistence type="inferred from homology"/>
<organism evidence="8 9">
    <name type="scientific">Propioniferax innocua</name>
    <dbReference type="NCBI Taxonomy" id="1753"/>
    <lineage>
        <taxon>Bacteria</taxon>
        <taxon>Bacillati</taxon>
        <taxon>Actinomycetota</taxon>
        <taxon>Actinomycetes</taxon>
        <taxon>Propionibacteriales</taxon>
        <taxon>Propionibacteriaceae</taxon>
        <taxon>Propioniferax</taxon>
    </lineage>
</organism>
<evidence type="ECO:0000256" key="1">
    <source>
        <dbReference type="ARBA" id="ARBA00022679"/>
    </source>
</evidence>
<evidence type="ECO:0000256" key="5">
    <source>
        <dbReference type="HAMAP-Rule" id="MF_00235"/>
    </source>
</evidence>
<comment type="similarity">
    <text evidence="5 6">Belongs to the adenylate kinase family.</text>
</comment>
<dbReference type="EC" id="2.7.4.3" evidence="5 7"/>
<dbReference type="Proteomes" id="UP000316196">
    <property type="component" value="Unassembled WGS sequence"/>
</dbReference>
<dbReference type="PROSITE" id="PS00113">
    <property type="entry name" value="ADENYLATE_KINASE"/>
    <property type="match status" value="1"/>
</dbReference>
<keyword evidence="4 5" id="KW-0418">Kinase</keyword>
<feature type="binding site" evidence="5">
    <location>
        <position position="148"/>
    </location>
    <ligand>
        <name>AMP</name>
        <dbReference type="ChEBI" id="CHEBI:456215"/>
    </ligand>
</feature>
<keyword evidence="5 7" id="KW-0067">ATP-binding</keyword>
<accession>A0A542ZSC9</accession>
<dbReference type="NCBIfam" id="NF011104">
    <property type="entry name" value="PRK14531.1"/>
    <property type="match status" value="1"/>
</dbReference>
<keyword evidence="9" id="KW-1185">Reference proteome</keyword>
<feature type="binding site" evidence="5">
    <location>
        <position position="131"/>
    </location>
    <ligand>
        <name>ATP</name>
        <dbReference type="ChEBI" id="CHEBI:30616"/>
    </ligand>
</feature>
<keyword evidence="1 5" id="KW-0808">Transferase</keyword>
<keyword evidence="5" id="KW-0963">Cytoplasm</keyword>
<evidence type="ECO:0000256" key="6">
    <source>
        <dbReference type="RuleBase" id="RU003330"/>
    </source>
</evidence>
<comment type="caution">
    <text evidence="8">The sequence shown here is derived from an EMBL/GenBank/DDBJ whole genome shotgun (WGS) entry which is preliminary data.</text>
</comment>
<feature type="binding site" evidence="5">
    <location>
        <position position="137"/>
    </location>
    <ligand>
        <name>AMP</name>
        <dbReference type="ChEBI" id="CHEBI:456215"/>
    </ligand>
</feature>
<dbReference type="NCBIfam" id="NF011100">
    <property type="entry name" value="PRK14527.1"/>
    <property type="match status" value="1"/>
</dbReference>
<evidence type="ECO:0000313" key="8">
    <source>
        <dbReference type="EMBL" id="TQL63252.1"/>
    </source>
</evidence>
<comment type="subunit">
    <text evidence="5 7">Monomer.</text>
</comment>
<dbReference type="InterPro" id="IPR033690">
    <property type="entry name" value="Adenylat_kinase_CS"/>
</dbReference>
<dbReference type="InterPro" id="IPR027417">
    <property type="entry name" value="P-loop_NTPase"/>
</dbReference>
<dbReference type="GO" id="GO:0044209">
    <property type="term" value="P:AMP salvage"/>
    <property type="evidence" value="ECO:0007669"/>
    <property type="project" value="UniProtKB-UniRule"/>
</dbReference>
<comment type="subcellular location">
    <subcellularLocation>
        <location evidence="5 7">Cytoplasm</location>
    </subcellularLocation>
</comment>
<comment type="pathway">
    <text evidence="5">Purine metabolism; AMP biosynthesis via salvage pathway; AMP from ADP: step 1/1.</text>
</comment>
<evidence type="ECO:0000256" key="3">
    <source>
        <dbReference type="ARBA" id="ARBA00022741"/>
    </source>
</evidence>
<feature type="binding site" evidence="5">
    <location>
        <begin position="10"/>
        <end position="15"/>
    </location>
    <ligand>
        <name>ATP</name>
        <dbReference type="ChEBI" id="CHEBI:30616"/>
    </ligand>
</feature>
<dbReference type="EMBL" id="VFOR01000001">
    <property type="protein sequence ID" value="TQL63252.1"/>
    <property type="molecule type" value="Genomic_DNA"/>
</dbReference>
<dbReference type="NCBIfam" id="NF001381">
    <property type="entry name" value="PRK00279.1-3"/>
    <property type="match status" value="1"/>
</dbReference>
<dbReference type="InterPro" id="IPR000850">
    <property type="entry name" value="Adenylat/UMP-CMP_kin"/>
</dbReference>
<protein>
    <recommendedName>
        <fullName evidence="5 7">Adenylate kinase</fullName>
        <shortName evidence="5">AK</shortName>
        <ecNumber evidence="5 7">2.7.4.3</ecNumber>
    </recommendedName>
    <alternativeName>
        <fullName evidence="5">ATP-AMP transphosphorylase</fullName>
    </alternativeName>
    <alternativeName>
        <fullName evidence="5">ATP:AMP phosphotransferase</fullName>
    </alternativeName>
    <alternativeName>
        <fullName evidence="5">Adenylate monophosphate kinase</fullName>
    </alternativeName>
</protein>
<feature type="binding site" evidence="5">
    <location>
        <begin position="89"/>
        <end position="92"/>
    </location>
    <ligand>
        <name>AMP</name>
        <dbReference type="ChEBI" id="CHEBI:456215"/>
    </ligand>
</feature>
<dbReference type="SUPFAM" id="SSF52540">
    <property type="entry name" value="P-loop containing nucleoside triphosphate hydrolases"/>
    <property type="match status" value="1"/>
</dbReference>
<dbReference type="PANTHER" id="PTHR23359">
    <property type="entry name" value="NUCLEOTIDE KINASE"/>
    <property type="match status" value="1"/>
</dbReference>
<feature type="binding site" evidence="5">
    <location>
        <position position="31"/>
    </location>
    <ligand>
        <name>AMP</name>
        <dbReference type="ChEBI" id="CHEBI:456215"/>
    </ligand>
</feature>
<feature type="binding site" evidence="5">
    <location>
        <position position="36"/>
    </location>
    <ligand>
        <name>AMP</name>
        <dbReference type="ChEBI" id="CHEBI:456215"/>
    </ligand>
</feature>
<comment type="domain">
    <text evidence="5">Consists of three domains, a large central CORE domain and two small peripheral domains, NMPbind and LID, which undergo movements during catalysis. The LID domain closes over the site of phosphoryl transfer upon ATP binding. Assembling and dissambling the active center during each catalytic cycle provides an effective means to prevent ATP hydrolysis.</text>
</comment>
<sequence length="191" mass="20760">MRMLIMGPPGAGKGTQAKGIAERYSIPAISTGDIFRGIAKADPEKASPLALEIKQIMNSGGYISDDITNGIVAERLAEPDATNGFLLDGYPRTTGQVEALDAHLAEKGQQLDAVVSLTADTDELVQRLLKRAEIEGREDDTEDAIRTRQETYREQTEPLLAIYRERGLLFEVDGMGTVDEVSQRIADALAK</sequence>
<comment type="catalytic activity">
    <reaction evidence="5 7">
        <text>AMP + ATP = 2 ADP</text>
        <dbReference type="Rhea" id="RHEA:12973"/>
        <dbReference type="ChEBI" id="CHEBI:30616"/>
        <dbReference type="ChEBI" id="CHEBI:456215"/>
        <dbReference type="ChEBI" id="CHEBI:456216"/>
        <dbReference type="EC" id="2.7.4.3"/>
    </reaction>
</comment>
<dbReference type="AlphaFoldDB" id="A0A542ZSC9"/>
<keyword evidence="3 5" id="KW-0547">Nucleotide-binding</keyword>
<dbReference type="OrthoDB" id="9805030at2"/>
<dbReference type="RefSeq" id="WP_142092994.1">
    <property type="nucleotide sequence ID" value="NZ_BAAAMD010000001.1"/>
</dbReference>
<dbReference type="GO" id="GO:0005737">
    <property type="term" value="C:cytoplasm"/>
    <property type="evidence" value="ECO:0007669"/>
    <property type="project" value="UniProtKB-SubCell"/>
</dbReference>
<dbReference type="CDD" id="cd01428">
    <property type="entry name" value="ADK"/>
    <property type="match status" value="1"/>
</dbReference>
<evidence type="ECO:0000313" key="9">
    <source>
        <dbReference type="Proteomes" id="UP000316196"/>
    </source>
</evidence>
<dbReference type="Gene3D" id="3.40.50.300">
    <property type="entry name" value="P-loop containing nucleotide triphosphate hydrolases"/>
    <property type="match status" value="1"/>
</dbReference>
<gene>
    <name evidence="5" type="primary">adk</name>
    <name evidence="8" type="ORF">FB460_1054</name>
</gene>
<evidence type="ECO:0000256" key="4">
    <source>
        <dbReference type="ARBA" id="ARBA00022777"/>
    </source>
</evidence>
<reference evidence="8 9" key="1">
    <citation type="submission" date="2019-06" db="EMBL/GenBank/DDBJ databases">
        <title>Sequencing the genomes of 1000 actinobacteria strains.</title>
        <authorList>
            <person name="Klenk H.-P."/>
        </authorList>
    </citation>
    <scope>NUCLEOTIDE SEQUENCE [LARGE SCALE GENOMIC DNA]</scope>
    <source>
        <strain evidence="8 9">DSM 8251</strain>
    </source>
</reference>
<evidence type="ECO:0000256" key="2">
    <source>
        <dbReference type="ARBA" id="ARBA00022727"/>
    </source>
</evidence>
<evidence type="ECO:0000256" key="7">
    <source>
        <dbReference type="RuleBase" id="RU003331"/>
    </source>
</evidence>
<feature type="binding site" evidence="5">
    <location>
        <begin position="61"/>
        <end position="63"/>
    </location>
    <ligand>
        <name>AMP</name>
        <dbReference type="ChEBI" id="CHEBI:456215"/>
    </ligand>
</feature>
<keyword evidence="2 5" id="KW-0545">Nucleotide biosynthesis</keyword>
<name>A0A542ZSC9_9ACTN</name>
<dbReference type="GO" id="GO:0004017">
    <property type="term" value="F:AMP kinase activity"/>
    <property type="evidence" value="ECO:0007669"/>
    <property type="project" value="UniProtKB-UniRule"/>
</dbReference>
<feature type="binding site" evidence="5">
    <location>
        <position position="96"/>
    </location>
    <ligand>
        <name>AMP</name>
        <dbReference type="ChEBI" id="CHEBI:456215"/>
    </ligand>
</feature>
<comment type="caution">
    <text evidence="5">Lacks conserved residue(s) required for the propagation of feature annotation.</text>
</comment>
<dbReference type="UniPathway" id="UPA00588">
    <property type="reaction ID" value="UER00649"/>
</dbReference>
<feature type="binding site" evidence="5">
    <location>
        <position position="176"/>
    </location>
    <ligand>
        <name>ATP</name>
        <dbReference type="ChEBI" id="CHEBI:30616"/>
    </ligand>
</feature>
<comment type="function">
    <text evidence="5">Catalyzes the reversible transfer of the terminal phosphate group between ATP and AMP. Plays an important role in cellular energy homeostasis and in adenine nucleotide metabolism.</text>
</comment>
<dbReference type="PRINTS" id="PR00094">
    <property type="entry name" value="ADENYLTKNASE"/>
</dbReference>
<dbReference type="Pfam" id="PF00406">
    <property type="entry name" value="ADK"/>
    <property type="match status" value="1"/>
</dbReference>
<dbReference type="HAMAP" id="MF_00235">
    <property type="entry name" value="Adenylate_kinase_Adk"/>
    <property type="match status" value="1"/>
</dbReference>
<dbReference type="NCBIfam" id="NF011105">
    <property type="entry name" value="PRK14532.1"/>
    <property type="match status" value="1"/>
</dbReference>